<reference evidence="3" key="1">
    <citation type="submission" date="2025-08" db="UniProtKB">
        <authorList>
            <consortium name="Ensembl"/>
        </authorList>
    </citation>
    <scope>IDENTIFICATION</scope>
</reference>
<dbReference type="Pfam" id="PF15055">
    <property type="entry name" value="DMAC1_Dmo2"/>
    <property type="match status" value="1"/>
</dbReference>
<feature type="domain" description="Distal membrane-arm assembly complex protein 1-like" evidence="2">
    <location>
        <begin position="53"/>
        <end position="99"/>
    </location>
</feature>
<evidence type="ECO:0000259" key="2">
    <source>
        <dbReference type="Pfam" id="PF15055"/>
    </source>
</evidence>
<protein>
    <recommendedName>
        <fullName evidence="2">Distal membrane-arm assembly complex protein 1-like domain-containing protein</fullName>
    </recommendedName>
</protein>
<dbReference type="PANTHER" id="PTHR36469">
    <property type="entry name" value="DISTAL MEMBRANE-ARM ASSEMBLY COMPLEX PROTEIN 1"/>
    <property type="match status" value="1"/>
</dbReference>
<evidence type="ECO:0000313" key="4">
    <source>
        <dbReference type="Proteomes" id="UP000694552"/>
    </source>
</evidence>
<reference evidence="3" key="2">
    <citation type="submission" date="2025-09" db="UniProtKB">
        <authorList>
            <consortium name="Ensembl"/>
        </authorList>
    </citation>
    <scope>IDENTIFICATION</scope>
</reference>
<dbReference type="InterPro" id="IPR053117">
    <property type="entry name" value="DMAC_Protein"/>
</dbReference>
<evidence type="ECO:0000256" key="1">
    <source>
        <dbReference type="SAM" id="MobiDB-lite"/>
    </source>
</evidence>
<dbReference type="Proteomes" id="UP000694552">
    <property type="component" value="Unplaced"/>
</dbReference>
<proteinExistence type="predicted"/>
<dbReference type="PANTHER" id="PTHR36469:SF1">
    <property type="entry name" value="DISTAL MEMBRANE-ARM ASSEMBLY COMPLEX PROTEIN 1"/>
    <property type="match status" value="1"/>
</dbReference>
<dbReference type="InterPro" id="IPR028036">
    <property type="entry name" value="DMAC1-like_dom"/>
</dbReference>
<accession>A0A8C8AH94</accession>
<organism evidence="3 4">
    <name type="scientific">Otus sunia</name>
    <name type="common">Oriental scops-owl</name>
    <dbReference type="NCBI Taxonomy" id="257818"/>
    <lineage>
        <taxon>Eukaryota</taxon>
        <taxon>Metazoa</taxon>
        <taxon>Chordata</taxon>
        <taxon>Craniata</taxon>
        <taxon>Vertebrata</taxon>
        <taxon>Euteleostomi</taxon>
        <taxon>Archelosauria</taxon>
        <taxon>Archosauria</taxon>
        <taxon>Dinosauria</taxon>
        <taxon>Saurischia</taxon>
        <taxon>Theropoda</taxon>
        <taxon>Coelurosauria</taxon>
        <taxon>Aves</taxon>
        <taxon>Neognathae</taxon>
        <taxon>Neoaves</taxon>
        <taxon>Telluraves</taxon>
        <taxon>Strigiformes</taxon>
        <taxon>Strigidae</taxon>
        <taxon>Otus</taxon>
    </lineage>
</organism>
<name>A0A8C8AH94_9STRI</name>
<sequence length="106" mass="10898">MIPRGAGGDVSTGTSPSPSPPIPEPPRPVSRFHAPPAPRREEAAAPVPRLFGSCWSCRLLSGAGLLAAALWIYRGPRRSLQRGVPPGMAAIAQICLAIGQRGGGAP</sequence>
<feature type="compositionally biased region" description="Gly residues" evidence="1">
    <location>
        <begin position="1"/>
        <end position="10"/>
    </location>
</feature>
<dbReference type="Ensembl" id="ENSOSUT00000005731.1">
    <property type="protein sequence ID" value="ENSOSUP00000005531.1"/>
    <property type="gene ID" value="ENSOSUG00000004114.1"/>
</dbReference>
<feature type="compositionally biased region" description="Pro residues" evidence="1">
    <location>
        <begin position="17"/>
        <end position="28"/>
    </location>
</feature>
<dbReference type="AlphaFoldDB" id="A0A8C8AH94"/>
<keyword evidence="4" id="KW-1185">Reference proteome</keyword>
<feature type="region of interest" description="Disordered" evidence="1">
    <location>
        <begin position="1"/>
        <end position="43"/>
    </location>
</feature>
<evidence type="ECO:0000313" key="3">
    <source>
        <dbReference type="Ensembl" id="ENSOSUP00000005531.1"/>
    </source>
</evidence>